<protein>
    <submittedName>
        <fullName evidence="2">Uncharacterized protein</fullName>
    </submittedName>
</protein>
<reference evidence="2 4" key="1">
    <citation type="submission" date="2015-09" db="EMBL/GenBank/DDBJ databases">
        <authorList>
            <consortium name="Pathogen Informatics"/>
        </authorList>
    </citation>
    <scope>NUCLEOTIDE SEQUENCE [LARGE SCALE GENOMIC DNA]</scope>
    <source>
        <strain evidence="2 4">2789STDY5834866</strain>
    </source>
</reference>
<evidence type="ECO:0000313" key="5">
    <source>
        <dbReference type="Proteomes" id="UP000285693"/>
    </source>
</evidence>
<evidence type="ECO:0000313" key="2">
    <source>
        <dbReference type="EMBL" id="CUN45341.1"/>
    </source>
</evidence>
<gene>
    <name evidence="3" type="ORF">DWW65_03185</name>
    <name evidence="2" type="ORF">ERS852481_00197</name>
</gene>
<dbReference type="RefSeq" id="WP_044961791.1">
    <property type="nucleotide sequence ID" value="NZ_CYZK01000001.1"/>
</dbReference>
<dbReference type="AlphaFoldDB" id="A0A173X0S4"/>
<reference evidence="3 5" key="2">
    <citation type="submission" date="2018-08" db="EMBL/GenBank/DDBJ databases">
        <title>A genome reference for cultivated species of the human gut microbiota.</title>
        <authorList>
            <person name="Zou Y."/>
            <person name="Xue W."/>
            <person name="Luo G."/>
        </authorList>
    </citation>
    <scope>NUCLEOTIDE SEQUENCE [LARGE SCALE GENOMIC DNA]</scope>
    <source>
        <strain evidence="3 5">AF16-31</strain>
    </source>
</reference>
<evidence type="ECO:0000256" key="1">
    <source>
        <dbReference type="SAM" id="MobiDB-lite"/>
    </source>
</evidence>
<feature type="region of interest" description="Disordered" evidence="1">
    <location>
        <begin position="244"/>
        <end position="265"/>
    </location>
</feature>
<organism evidence="2 4">
    <name type="scientific">Coprococcus comes</name>
    <dbReference type="NCBI Taxonomy" id="410072"/>
    <lineage>
        <taxon>Bacteria</taxon>
        <taxon>Bacillati</taxon>
        <taxon>Bacillota</taxon>
        <taxon>Clostridia</taxon>
        <taxon>Lachnospirales</taxon>
        <taxon>Lachnospiraceae</taxon>
        <taxon>Coprococcus</taxon>
    </lineage>
</organism>
<evidence type="ECO:0000313" key="4">
    <source>
        <dbReference type="Proteomes" id="UP000095362"/>
    </source>
</evidence>
<evidence type="ECO:0000313" key="3">
    <source>
        <dbReference type="EMBL" id="RGU46911.1"/>
    </source>
</evidence>
<dbReference type="EMBL" id="QRXY01000003">
    <property type="protein sequence ID" value="RGU46911.1"/>
    <property type="molecule type" value="Genomic_DNA"/>
</dbReference>
<name>A0A173X0S4_9FIRM</name>
<dbReference type="Proteomes" id="UP000285693">
    <property type="component" value="Unassembled WGS sequence"/>
</dbReference>
<proteinExistence type="predicted"/>
<accession>A0A173X0S4</accession>
<dbReference type="EMBL" id="CYZK01000001">
    <property type="protein sequence ID" value="CUN45341.1"/>
    <property type="molecule type" value="Genomic_DNA"/>
</dbReference>
<dbReference type="Proteomes" id="UP000095362">
    <property type="component" value="Unassembled WGS sequence"/>
</dbReference>
<sequence>MEDTIKIELLTPLTGTFLPNEMEQDWEEEDYNDFEEEQVFFEGDDLTEYASVIQEKIAEYNRVGHDDDRTDNLMDYFDGSAAIKEKVVSAVPSVKESDGVLYGCTTLELKEYLEAEELSELCEYLTGQYSDGWGEGFEQQEIPVEGGELCIHFWRPIDFEFQQAKSEVSKEKSEKQENPVNVPKRLKMQLLGMDGNVFAVMARASKLLQENGQGQEAKEMIARVQKSENYYQALHIISEYVETELSASSQNDTKPPKKRGKEECR</sequence>